<proteinExistence type="predicted"/>
<comment type="caution">
    <text evidence="3">The sequence shown here is derived from an EMBL/GenBank/DDBJ whole genome shotgun (WGS) entry which is preliminary data.</text>
</comment>
<evidence type="ECO:0000313" key="4">
    <source>
        <dbReference type="Proteomes" id="UP000323000"/>
    </source>
</evidence>
<gene>
    <name evidence="3" type="ORF">EZV62_004065</name>
</gene>
<accession>A0A5C7IIM2</accession>
<dbReference type="InterPro" id="IPR038975">
    <property type="entry name" value="THNL"/>
</dbReference>
<dbReference type="PANTHER" id="PTHR36312">
    <property type="entry name" value="THIONIN-LIKE PROTEIN 1"/>
    <property type="match status" value="1"/>
</dbReference>
<feature type="signal peptide" evidence="2">
    <location>
        <begin position="1"/>
        <end position="15"/>
    </location>
</feature>
<dbReference type="Proteomes" id="UP000323000">
    <property type="component" value="Chromosome 2"/>
</dbReference>
<dbReference type="EMBL" id="VAHF01000002">
    <property type="protein sequence ID" value="TXG69130.1"/>
    <property type="molecule type" value="Genomic_DNA"/>
</dbReference>
<evidence type="ECO:0000256" key="1">
    <source>
        <dbReference type="SAM" id="MobiDB-lite"/>
    </source>
</evidence>
<dbReference type="PANTHER" id="PTHR36312:SF15">
    <property type="entry name" value="THIONIN-LIKE PROTEIN"/>
    <property type="match status" value="1"/>
</dbReference>
<protein>
    <submittedName>
        <fullName evidence="3">Uncharacterized protein</fullName>
    </submittedName>
</protein>
<name>A0A5C7IIM2_9ROSI</name>
<organism evidence="3 4">
    <name type="scientific">Acer yangbiense</name>
    <dbReference type="NCBI Taxonomy" id="1000413"/>
    <lineage>
        <taxon>Eukaryota</taxon>
        <taxon>Viridiplantae</taxon>
        <taxon>Streptophyta</taxon>
        <taxon>Embryophyta</taxon>
        <taxon>Tracheophyta</taxon>
        <taxon>Spermatophyta</taxon>
        <taxon>Magnoliopsida</taxon>
        <taxon>eudicotyledons</taxon>
        <taxon>Gunneridae</taxon>
        <taxon>Pentapetalae</taxon>
        <taxon>rosids</taxon>
        <taxon>malvids</taxon>
        <taxon>Sapindales</taxon>
        <taxon>Sapindaceae</taxon>
        <taxon>Hippocastanoideae</taxon>
        <taxon>Acereae</taxon>
        <taxon>Acer</taxon>
    </lineage>
</organism>
<feature type="compositionally biased region" description="Polar residues" evidence="1">
    <location>
        <begin position="208"/>
        <end position="217"/>
    </location>
</feature>
<sequence length="502" mass="55506">MVSMVLCLVVGQSTADSYSKCYEDCVVDCLYTIPGKTPQGCMRLCVGQCSGSSGSTLSVHEDDTRYFCNIGRATSVCAKLAAKENPAGAKQPPGVERQNVYARKWSGIDGKDDSDGWKSHNGGPSFAEVVRGYRGDEVSTDSAQKSKPCPRIVSVDYGRSFFKVSVTEEASPVDFRWIKETLGLSSKALKGEIHPSSGRVLSEDSEGSNRATTQFSMPDQERARGKFRGQMIPISDSIQIKSPEWQVKRKPRKESNKRFVKSFQKGFKVERAAMDYSSKGFSDKVKAVLLKKARVKPFPTCNPQAKLVIDKKRVVGQERWVKVGPKKVGHQKEKCFIGPPNNGLDKDPNISDSPDERDCIRPLKAFRVDPSKGRSPLYLVRYQVLVIQKLGMKLRVGAGESDERSNSAGVTLVSSTVAIEEEGFMQASVLVSTVTSKKRGRPQKSEQAAKNRKVLPQVHEVAGVEMIGKIDVKGTENNWYLDVEIAKVGGRRRYYKKGSTLW</sequence>
<reference evidence="4" key="1">
    <citation type="journal article" date="2019" name="Gigascience">
        <title>De novo genome assembly of the endangered Acer yangbiense, a plant species with extremely small populations endemic to Yunnan Province, China.</title>
        <authorList>
            <person name="Yang J."/>
            <person name="Wariss H.M."/>
            <person name="Tao L."/>
            <person name="Zhang R."/>
            <person name="Yun Q."/>
            <person name="Hollingsworth P."/>
            <person name="Dao Z."/>
            <person name="Luo G."/>
            <person name="Guo H."/>
            <person name="Ma Y."/>
            <person name="Sun W."/>
        </authorList>
    </citation>
    <scope>NUCLEOTIDE SEQUENCE [LARGE SCALE GENOMIC DNA]</scope>
    <source>
        <strain evidence="4">cv. Malutang</strain>
    </source>
</reference>
<keyword evidence="2" id="KW-0732">Signal</keyword>
<evidence type="ECO:0000256" key="2">
    <source>
        <dbReference type="SAM" id="SignalP"/>
    </source>
</evidence>
<dbReference type="AlphaFoldDB" id="A0A5C7IIM2"/>
<feature type="region of interest" description="Disordered" evidence="1">
    <location>
        <begin position="194"/>
        <end position="218"/>
    </location>
</feature>
<keyword evidence="4" id="KW-1185">Reference proteome</keyword>
<feature type="chain" id="PRO_5022777005" evidence="2">
    <location>
        <begin position="16"/>
        <end position="502"/>
    </location>
</feature>
<evidence type="ECO:0000313" key="3">
    <source>
        <dbReference type="EMBL" id="TXG69130.1"/>
    </source>
</evidence>